<dbReference type="Pfam" id="PF00271">
    <property type="entry name" value="Helicase_C"/>
    <property type="match status" value="1"/>
</dbReference>
<sequence length="701" mass="80277">MNAHFLQTPIEYLKGVGPNRADLLKKELGIHTFQDLMHLFPNRYLDRTKYYRIGELQKTNAEVQIIGKITHIKTVEQKRGKRLVATFTDDTGQMELVWFRGHKWIRENLKLNVPYVIFGKTNWFNGMYSMPHPEMELLEAHEKSLRSAMQPIYPSTEKLSSSGITNKVISTLLETLFLEAKNRLAESLSKEVLNSLKLLPKNEALFNIHFPKNQTLLSRAQYRLKFEELFYIQLQLIRKNILHKTKIKGYTFPKVGDYFNTFFNEHLPFNLTEAQKRVIKEIRHDLGQASQMNRLLQGDVGSGKTIVAFMSLLIALDNGFQGCLMAPTEILSVQHYNSLLVWCNKLNISISILTGSTKTSERKEIHENLQNGSLQVLIGTHALLEDTVQFKNLGLAIVDEQHRFGVAQRSKLWHKNVQPPNILIMTATPIPRTLAMSVYGDLDVSVIDELPPGRKDIKTVHRFDSNRLKVFRFLKDEILLGRQVYIVYPLIQESEALDYKDLMDGYESISREFPKPKYQISIVHGKMKPADKDYEMNRFVKGETQIMVATTVIEVGVDVPNASVMVIESAERFGLSQLHQLRGRVGRGAEQSYCILMTSHKLSADAKTRLETMVRTNDGFEISEVDLKLRGPGDMMGTQQSGVLNLRIADIIKDSEILKIARSYAMQVLKDDPSLQKPNNAPILHTYTQLVKFKNIWNYIS</sequence>
<evidence type="ECO:0000256" key="7">
    <source>
        <dbReference type="ARBA" id="ARBA00022840"/>
    </source>
</evidence>
<dbReference type="NCBIfam" id="TIGR00643">
    <property type="entry name" value="recG"/>
    <property type="match status" value="1"/>
</dbReference>
<dbReference type="InterPro" id="IPR004609">
    <property type="entry name" value="ATP-dep_DNA_helicase_RecG"/>
</dbReference>
<evidence type="ECO:0000256" key="1">
    <source>
        <dbReference type="ARBA" id="ARBA00007504"/>
    </source>
</evidence>
<keyword evidence="9 12" id="KW-0233">DNA recombination</keyword>
<dbReference type="CDD" id="cd04488">
    <property type="entry name" value="RecG_wedge_OBF"/>
    <property type="match status" value="1"/>
</dbReference>
<dbReference type="InterPro" id="IPR011545">
    <property type="entry name" value="DEAD/DEAH_box_helicase_dom"/>
</dbReference>
<reference evidence="15" key="1">
    <citation type="submission" date="2021-07" db="EMBL/GenBank/DDBJ databases">
        <title>Aureisphaera sp. CAU 1614 isolated from sea sediment.</title>
        <authorList>
            <person name="Kim W."/>
        </authorList>
    </citation>
    <scope>NUCLEOTIDE SEQUENCE</scope>
    <source>
        <strain evidence="15">CAU 1614</strain>
    </source>
</reference>
<dbReference type="InterPro" id="IPR014001">
    <property type="entry name" value="Helicase_ATP-bd"/>
</dbReference>
<accession>A0A9X1FNB0</accession>
<comment type="similarity">
    <text evidence="1 12">Belongs to the helicase family. RecG subfamily.</text>
</comment>
<evidence type="ECO:0000256" key="12">
    <source>
        <dbReference type="RuleBase" id="RU363016"/>
    </source>
</evidence>
<name>A0A9X1FNB0_9FLAO</name>
<comment type="function">
    <text evidence="12">Plays a critical role in recombination and DNA repair. Helps process Holliday junction intermediates to mature products by catalyzing branch migration. Has replication fork regression activity, unwinds stalled or blocked replication forks to make a HJ that can be resolved. Has a DNA unwinding activity characteristic of a DNA helicase with 3'-5' polarity.</text>
</comment>
<comment type="catalytic activity">
    <reaction evidence="12">
        <text>Couples ATP hydrolysis with the unwinding of duplex DNA by translocating in the 3'-5' direction.</text>
        <dbReference type="EC" id="5.6.2.4"/>
    </reaction>
</comment>
<keyword evidence="3 12" id="KW-0547">Nucleotide-binding</keyword>
<dbReference type="GO" id="GO:0006281">
    <property type="term" value="P:DNA repair"/>
    <property type="evidence" value="ECO:0007669"/>
    <property type="project" value="UniProtKB-UniRule"/>
</dbReference>
<dbReference type="NCBIfam" id="NF008165">
    <property type="entry name" value="PRK10917.1-3"/>
    <property type="match status" value="1"/>
</dbReference>
<feature type="domain" description="Helicase ATP-binding" evidence="13">
    <location>
        <begin position="285"/>
        <end position="447"/>
    </location>
</feature>
<dbReference type="InterPro" id="IPR047112">
    <property type="entry name" value="RecG/Mfd"/>
</dbReference>
<dbReference type="Pfam" id="PF00270">
    <property type="entry name" value="DEAD"/>
    <property type="match status" value="1"/>
</dbReference>
<dbReference type="RefSeq" id="WP_219052077.1">
    <property type="nucleotide sequence ID" value="NZ_JAHWDP010000002.1"/>
</dbReference>
<keyword evidence="8" id="KW-0238">DNA-binding</keyword>
<dbReference type="Proteomes" id="UP001138686">
    <property type="component" value="Unassembled WGS sequence"/>
</dbReference>
<evidence type="ECO:0000256" key="10">
    <source>
        <dbReference type="ARBA" id="ARBA00023204"/>
    </source>
</evidence>
<dbReference type="InterPro" id="IPR045562">
    <property type="entry name" value="RecG_dom3_C"/>
</dbReference>
<dbReference type="Pfam" id="PF19833">
    <property type="entry name" value="RecG_dom3_C"/>
    <property type="match status" value="1"/>
</dbReference>
<dbReference type="SMART" id="SM00490">
    <property type="entry name" value="HELICc"/>
    <property type="match status" value="1"/>
</dbReference>
<dbReference type="PROSITE" id="PS51194">
    <property type="entry name" value="HELICASE_CTER"/>
    <property type="match status" value="1"/>
</dbReference>
<evidence type="ECO:0000313" key="15">
    <source>
        <dbReference type="EMBL" id="MBW2937659.1"/>
    </source>
</evidence>
<keyword evidence="16" id="KW-1185">Reference proteome</keyword>
<dbReference type="InterPro" id="IPR033454">
    <property type="entry name" value="RecG_wedge"/>
</dbReference>
<dbReference type="GO" id="GO:0043138">
    <property type="term" value="F:3'-5' DNA helicase activity"/>
    <property type="evidence" value="ECO:0007669"/>
    <property type="project" value="UniProtKB-EC"/>
</dbReference>
<dbReference type="SMART" id="SM00487">
    <property type="entry name" value="DEXDc"/>
    <property type="match status" value="1"/>
</dbReference>
<gene>
    <name evidence="15" type="primary">recG</name>
    <name evidence="15" type="ORF">KXJ69_06045</name>
</gene>
<evidence type="ECO:0000259" key="14">
    <source>
        <dbReference type="PROSITE" id="PS51194"/>
    </source>
</evidence>
<dbReference type="PANTHER" id="PTHR47964:SF1">
    <property type="entry name" value="ATP-DEPENDENT DNA HELICASE HOMOLOG RECG, CHLOROPLASTIC"/>
    <property type="match status" value="1"/>
</dbReference>
<evidence type="ECO:0000256" key="2">
    <source>
        <dbReference type="ARBA" id="ARBA00017846"/>
    </source>
</evidence>
<dbReference type="Pfam" id="PF17191">
    <property type="entry name" value="RecG_wedge"/>
    <property type="match status" value="1"/>
</dbReference>
<dbReference type="AlphaFoldDB" id="A0A9X1FNB0"/>
<evidence type="ECO:0000256" key="6">
    <source>
        <dbReference type="ARBA" id="ARBA00022806"/>
    </source>
</evidence>
<evidence type="ECO:0000256" key="11">
    <source>
        <dbReference type="ARBA" id="ARBA00048988"/>
    </source>
</evidence>
<keyword evidence="7 12" id="KW-0067">ATP-binding</keyword>
<dbReference type="PANTHER" id="PTHR47964">
    <property type="entry name" value="ATP-DEPENDENT DNA HELICASE HOMOLOG RECG, CHLOROPLASTIC"/>
    <property type="match status" value="1"/>
</dbReference>
<dbReference type="GO" id="GO:0016787">
    <property type="term" value="F:hydrolase activity"/>
    <property type="evidence" value="ECO:0007669"/>
    <property type="project" value="UniProtKB-KW"/>
</dbReference>
<evidence type="ECO:0000256" key="8">
    <source>
        <dbReference type="ARBA" id="ARBA00023125"/>
    </source>
</evidence>
<comment type="caution">
    <text evidence="15">The sequence shown here is derived from an EMBL/GenBank/DDBJ whole genome shotgun (WGS) entry which is preliminary data.</text>
</comment>
<keyword evidence="10 12" id="KW-0234">DNA repair</keyword>
<evidence type="ECO:0000256" key="4">
    <source>
        <dbReference type="ARBA" id="ARBA00022763"/>
    </source>
</evidence>
<comment type="catalytic activity">
    <reaction evidence="11 12">
        <text>ATP + H2O = ADP + phosphate + H(+)</text>
        <dbReference type="Rhea" id="RHEA:13065"/>
        <dbReference type="ChEBI" id="CHEBI:15377"/>
        <dbReference type="ChEBI" id="CHEBI:15378"/>
        <dbReference type="ChEBI" id="CHEBI:30616"/>
        <dbReference type="ChEBI" id="CHEBI:43474"/>
        <dbReference type="ChEBI" id="CHEBI:456216"/>
        <dbReference type="EC" id="5.6.2.4"/>
    </reaction>
</comment>
<dbReference type="EC" id="5.6.2.4" evidence="12"/>
<feature type="domain" description="Helicase C-terminal" evidence="14">
    <location>
        <begin position="473"/>
        <end position="633"/>
    </location>
</feature>
<keyword evidence="5 12" id="KW-0378">Hydrolase</keyword>
<evidence type="ECO:0000256" key="3">
    <source>
        <dbReference type="ARBA" id="ARBA00022741"/>
    </source>
</evidence>
<organism evidence="15 16">
    <name type="scientific">Halomarinibacterium sedimenti</name>
    <dbReference type="NCBI Taxonomy" id="2857106"/>
    <lineage>
        <taxon>Bacteria</taxon>
        <taxon>Pseudomonadati</taxon>
        <taxon>Bacteroidota</taxon>
        <taxon>Flavobacteriia</taxon>
        <taxon>Flavobacteriales</taxon>
        <taxon>Flavobacteriaceae</taxon>
        <taxon>Halomarinibacterium</taxon>
    </lineage>
</organism>
<proteinExistence type="inferred from homology"/>
<dbReference type="NCBIfam" id="NF008168">
    <property type="entry name" value="PRK10917.2-2"/>
    <property type="match status" value="1"/>
</dbReference>
<dbReference type="CDD" id="cd17992">
    <property type="entry name" value="DEXHc_RecG"/>
    <property type="match status" value="1"/>
</dbReference>
<dbReference type="InterPro" id="IPR001650">
    <property type="entry name" value="Helicase_C-like"/>
</dbReference>
<evidence type="ECO:0000313" key="16">
    <source>
        <dbReference type="Proteomes" id="UP001138686"/>
    </source>
</evidence>
<dbReference type="GO" id="GO:0005524">
    <property type="term" value="F:ATP binding"/>
    <property type="evidence" value="ECO:0007669"/>
    <property type="project" value="UniProtKB-KW"/>
</dbReference>
<evidence type="ECO:0000259" key="13">
    <source>
        <dbReference type="PROSITE" id="PS51192"/>
    </source>
</evidence>
<evidence type="ECO:0000256" key="5">
    <source>
        <dbReference type="ARBA" id="ARBA00022801"/>
    </source>
</evidence>
<dbReference type="GO" id="GO:0003677">
    <property type="term" value="F:DNA binding"/>
    <property type="evidence" value="ECO:0007669"/>
    <property type="project" value="UniProtKB-KW"/>
</dbReference>
<dbReference type="EMBL" id="JAHWDP010000002">
    <property type="protein sequence ID" value="MBW2937659.1"/>
    <property type="molecule type" value="Genomic_DNA"/>
</dbReference>
<dbReference type="GO" id="GO:0006310">
    <property type="term" value="P:DNA recombination"/>
    <property type="evidence" value="ECO:0007669"/>
    <property type="project" value="UniProtKB-UniRule"/>
</dbReference>
<keyword evidence="6 12" id="KW-0347">Helicase</keyword>
<protein>
    <recommendedName>
        <fullName evidence="2 12">ATP-dependent DNA helicase RecG</fullName>
        <ecNumber evidence="12">5.6.2.4</ecNumber>
    </recommendedName>
</protein>
<dbReference type="PROSITE" id="PS51192">
    <property type="entry name" value="HELICASE_ATP_BIND_1"/>
    <property type="match status" value="1"/>
</dbReference>
<evidence type="ECO:0000256" key="9">
    <source>
        <dbReference type="ARBA" id="ARBA00023172"/>
    </source>
</evidence>
<keyword evidence="4 12" id="KW-0227">DNA damage</keyword>